<keyword evidence="1" id="KW-0808">Transferase</keyword>
<sequence>MMVFWKFGLAFLAVPKTGTHAYQAALADQAAIVFRHPPGLKHMGIRMFNNRFRKLIPDGPAPIETLAVIREPLDWLGSWYRYRLLPQFSGQPESTRDVSFTKFIEGYLAEEQPGYAKIGRQSQMVTAPDLGYRVDHLFKYESQKALQDFLSDRLRIDLDVLEKINVSPQAQLELPTELRSHLQEMRRNDFDLYEEAI</sequence>
<reference evidence="2" key="1">
    <citation type="submission" date="2018-09" db="EMBL/GenBank/DDBJ databases">
        <title>Acidovorax cavernicola nov. sp. isolated from Gruta de las Maravillas (Aracena, Spain).</title>
        <authorList>
            <person name="Jurado V."/>
            <person name="Gutierrez-Patricio S."/>
            <person name="Gonzalez-Pimentel J.L."/>
            <person name="Miller A.Z."/>
            <person name="Laiz L."/>
            <person name="Saiz-Jimenez C."/>
        </authorList>
    </citation>
    <scope>NUCLEOTIDE SEQUENCE [LARGE SCALE GENOMIC DNA]</scope>
    <source>
        <strain evidence="2">1011MAR3C25</strain>
    </source>
</reference>
<protein>
    <submittedName>
        <fullName evidence="1">Gamma-glutamyl kinase</fullName>
    </submittedName>
</protein>
<dbReference type="SUPFAM" id="SSF52540">
    <property type="entry name" value="P-loop containing nucleoside triphosphate hydrolases"/>
    <property type="match status" value="1"/>
</dbReference>
<evidence type="ECO:0000313" key="1">
    <source>
        <dbReference type="EMBL" id="RJE88135.1"/>
    </source>
</evidence>
<gene>
    <name evidence="1" type="ORF">D3P04_04275</name>
</gene>
<dbReference type="AlphaFoldDB" id="A0A418T4M8"/>
<name>A0A418T4M8_9RHOB</name>
<dbReference type="Proteomes" id="UP000284202">
    <property type="component" value="Unassembled WGS sequence"/>
</dbReference>
<comment type="caution">
    <text evidence="1">The sequence shown here is derived from an EMBL/GenBank/DDBJ whole genome shotgun (WGS) entry which is preliminary data.</text>
</comment>
<proteinExistence type="predicted"/>
<dbReference type="GO" id="GO:0016301">
    <property type="term" value="F:kinase activity"/>
    <property type="evidence" value="ECO:0007669"/>
    <property type="project" value="UniProtKB-KW"/>
</dbReference>
<evidence type="ECO:0000313" key="2">
    <source>
        <dbReference type="Proteomes" id="UP000284202"/>
    </source>
</evidence>
<keyword evidence="2" id="KW-1185">Reference proteome</keyword>
<dbReference type="RefSeq" id="WP_119746266.1">
    <property type="nucleotide sequence ID" value="NZ_QZCG01000002.1"/>
</dbReference>
<dbReference type="OrthoDB" id="7687351at2"/>
<dbReference type="InterPro" id="IPR027417">
    <property type="entry name" value="P-loop_NTPase"/>
</dbReference>
<organism evidence="1 2">
    <name type="scientific">Paracoccus onubensis</name>
    <dbReference type="NCBI Taxonomy" id="1675788"/>
    <lineage>
        <taxon>Bacteria</taxon>
        <taxon>Pseudomonadati</taxon>
        <taxon>Pseudomonadota</taxon>
        <taxon>Alphaproteobacteria</taxon>
        <taxon>Rhodobacterales</taxon>
        <taxon>Paracoccaceae</taxon>
        <taxon>Paracoccus</taxon>
    </lineage>
</organism>
<dbReference type="EMBL" id="QZCG01000002">
    <property type="protein sequence ID" value="RJE88135.1"/>
    <property type="molecule type" value="Genomic_DNA"/>
</dbReference>
<accession>A0A418T4M8</accession>
<keyword evidence="1" id="KW-0418">Kinase</keyword>